<dbReference type="Proteomes" id="UP000186817">
    <property type="component" value="Unassembled WGS sequence"/>
</dbReference>
<proteinExistence type="predicted"/>
<organism evidence="1 2">
    <name type="scientific">Symbiodinium microadriaticum</name>
    <name type="common">Dinoflagellate</name>
    <name type="synonym">Zooxanthella microadriatica</name>
    <dbReference type="NCBI Taxonomy" id="2951"/>
    <lineage>
        <taxon>Eukaryota</taxon>
        <taxon>Sar</taxon>
        <taxon>Alveolata</taxon>
        <taxon>Dinophyceae</taxon>
        <taxon>Suessiales</taxon>
        <taxon>Symbiodiniaceae</taxon>
        <taxon>Symbiodinium</taxon>
    </lineage>
</organism>
<sequence>MLLSVVVQESRHVGKALEHRLVLRTPRAALLRSALSAGPDGTGPVQMPRITETEFRHVADR</sequence>
<accession>A0A1Q9BRX6</accession>
<comment type="caution">
    <text evidence="1">The sequence shown here is derived from an EMBL/GenBank/DDBJ whole genome shotgun (WGS) entry which is preliminary data.</text>
</comment>
<protein>
    <submittedName>
        <fullName evidence="1">Uncharacterized protein</fullName>
    </submittedName>
</protein>
<keyword evidence="2" id="KW-1185">Reference proteome</keyword>
<evidence type="ECO:0000313" key="1">
    <source>
        <dbReference type="EMBL" id="OLP73330.1"/>
    </source>
</evidence>
<reference evidence="1 2" key="1">
    <citation type="submission" date="2016-02" db="EMBL/GenBank/DDBJ databases">
        <title>Genome analysis of coral dinoflagellate symbionts highlights evolutionary adaptations to a symbiotic lifestyle.</title>
        <authorList>
            <person name="Aranda M."/>
            <person name="Li Y."/>
            <person name="Liew Y.J."/>
            <person name="Baumgarten S."/>
            <person name="Simakov O."/>
            <person name="Wilson M."/>
            <person name="Piel J."/>
            <person name="Ashoor H."/>
            <person name="Bougouffa S."/>
            <person name="Bajic V.B."/>
            <person name="Ryu T."/>
            <person name="Ravasi T."/>
            <person name="Bayer T."/>
            <person name="Micklem G."/>
            <person name="Kim H."/>
            <person name="Bhak J."/>
            <person name="Lajeunesse T.C."/>
            <person name="Voolstra C.R."/>
        </authorList>
    </citation>
    <scope>NUCLEOTIDE SEQUENCE [LARGE SCALE GENOMIC DNA]</scope>
    <source>
        <strain evidence="1 2">CCMP2467</strain>
    </source>
</reference>
<dbReference type="AlphaFoldDB" id="A0A1Q9BRX6"/>
<evidence type="ECO:0000313" key="2">
    <source>
        <dbReference type="Proteomes" id="UP000186817"/>
    </source>
</evidence>
<gene>
    <name evidence="1" type="ORF">AK812_SmicGene47462</name>
</gene>
<feature type="non-terminal residue" evidence="1">
    <location>
        <position position="61"/>
    </location>
</feature>
<dbReference type="EMBL" id="LSRX01005742">
    <property type="protein sequence ID" value="OLP73330.1"/>
    <property type="molecule type" value="Genomic_DNA"/>
</dbReference>
<name>A0A1Q9BRX6_SYMMI</name>